<sequence length="74" mass="8482">MNLVHHVLWKSFSLSPVSVMESTSMEPQRGSVVFGDENGMLSRLGRFKERALDLNENPHSLVQRMCIRILDLQL</sequence>
<protein>
    <submittedName>
        <fullName evidence="1">Uncharacterized protein</fullName>
    </submittedName>
</protein>
<proteinExistence type="predicted"/>
<keyword evidence="2" id="KW-1185">Reference proteome</keyword>
<organism evidence="1 2">
    <name type="scientific">Prunus yedoensis var. nudiflora</name>
    <dbReference type="NCBI Taxonomy" id="2094558"/>
    <lineage>
        <taxon>Eukaryota</taxon>
        <taxon>Viridiplantae</taxon>
        <taxon>Streptophyta</taxon>
        <taxon>Embryophyta</taxon>
        <taxon>Tracheophyta</taxon>
        <taxon>Spermatophyta</taxon>
        <taxon>Magnoliopsida</taxon>
        <taxon>eudicotyledons</taxon>
        <taxon>Gunneridae</taxon>
        <taxon>Pentapetalae</taxon>
        <taxon>rosids</taxon>
        <taxon>fabids</taxon>
        <taxon>Rosales</taxon>
        <taxon>Rosaceae</taxon>
        <taxon>Amygdaloideae</taxon>
        <taxon>Amygdaleae</taxon>
        <taxon>Prunus</taxon>
    </lineage>
</organism>
<reference evidence="1 2" key="1">
    <citation type="submission" date="2018-02" db="EMBL/GenBank/DDBJ databases">
        <title>Draft genome of wild Prunus yedoensis var. nudiflora.</title>
        <authorList>
            <person name="Baek S."/>
            <person name="Kim J.-H."/>
            <person name="Choi K."/>
            <person name="Kim G.-B."/>
            <person name="Cho A."/>
            <person name="Jang H."/>
            <person name="Shin C.-H."/>
            <person name="Yu H.-J."/>
            <person name="Mun J.-H."/>
        </authorList>
    </citation>
    <scope>NUCLEOTIDE SEQUENCE [LARGE SCALE GENOMIC DNA]</scope>
    <source>
        <strain evidence="2">cv. Jeju island</strain>
        <tissue evidence="1">Leaf</tissue>
    </source>
</reference>
<gene>
    <name evidence="1" type="ORF">Pyn_34690</name>
</gene>
<evidence type="ECO:0000313" key="2">
    <source>
        <dbReference type="Proteomes" id="UP000250321"/>
    </source>
</evidence>
<evidence type="ECO:0000313" key="1">
    <source>
        <dbReference type="EMBL" id="PQQ02210.1"/>
    </source>
</evidence>
<comment type="caution">
    <text evidence="1">The sequence shown here is derived from an EMBL/GenBank/DDBJ whole genome shotgun (WGS) entry which is preliminary data.</text>
</comment>
<dbReference type="EMBL" id="PJQY01001488">
    <property type="protein sequence ID" value="PQQ02210.1"/>
    <property type="molecule type" value="Genomic_DNA"/>
</dbReference>
<dbReference type="AlphaFoldDB" id="A0A314Y949"/>
<dbReference type="Proteomes" id="UP000250321">
    <property type="component" value="Unassembled WGS sequence"/>
</dbReference>
<accession>A0A314Y949</accession>
<name>A0A314Y949_PRUYE</name>